<evidence type="ECO:0000256" key="2">
    <source>
        <dbReference type="PROSITE-ProRule" id="PRU00335"/>
    </source>
</evidence>
<proteinExistence type="predicted"/>
<feature type="DNA-binding region" description="H-T-H motif" evidence="2">
    <location>
        <begin position="29"/>
        <end position="48"/>
    </location>
</feature>
<gene>
    <name evidence="4" type="ORF">ABZ510_14340</name>
</gene>
<dbReference type="InterPro" id="IPR041583">
    <property type="entry name" value="TetR_C_31"/>
</dbReference>
<dbReference type="Pfam" id="PF17940">
    <property type="entry name" value="TetR_C_31"/>
    <property type="match status" value="1"/>
</dbReference>
<dbReference type="PANTHER" id="PTHR30055">
    <property type="entry name" value="HTH-TYPE TRANSCRIPTIONAL REGULATOR RUTR"/>
    <property type="match status" value="1"/>
</dbReference>
<dbReference type="RefSeq" id="WP_051714332.1">
    <property type="nucleotide sequence ID" value="NZ_JBEYBD010000001.1"/>
</dbReference>
<dbReference type="SUPFAM" id="SSF46689">
    <property type="entry name" value="Homeodomain-like"/>
    <property type="match status" value="1"/>
</dbReference>
<dbReference type="Gene3D" id="1.10.357.10">
    <property type="entry name" value="Tetracycline Repressor, domain 2"/>
    <property type="match status" value="1"/>
</dbReference>
<dbReference type="InterPro" id="IPR001647">
    <property type="entry name" value="HTH_TetR"/>
</dbReference>
<protein>
    <submittedName>
        <fullName evidence="4">TetR family transcriptional regulator</fullName>
    </submittedName>
</protein>
<sequence length="195" mass="20591">MTPRDPHRRQRILDAARALIPVHGIAGLTHRLVAAEAGVPVGSTTYYFADLADLTEAALADTAVATREALREWSAALDGSKDLPATLTALTADYLARPEQLLTVNELYLAAARLPELRPLARVWFDGLVDILTPHTGPVAARAVAIYLDGALLHALTAEAAPDTTALLAPIAALTGLAPETRRAPAHRHPEGSPG</sequence>
<dbReference type="Proteomes" id="UP001550628">
    <property type="component" value="Unassembled WGS sequence"/>
</dbReference>
<keyword evidence="1 2" id="KW-0238">DNA-binding</keyword>
<dbReference type="GeneID" id="96247660"/>
<dbReference type="PANTHER" id="PTHR30055:SF231">
    <property type="entry name" value="TRANSCRIPTIONAL REGULATORY PROTEIN (PROBABLY DEOR-FAMILY)-RELATED"/>
    <property type="match status" value="1"/>
</dbReference>
<keyword evidence="5" id="KW-1185">Reference proteome</keyword>
<dbReference type="InterPro" id="IPR050109">
    <property type="entry name" value="HTH-type_TetR-like_transc_reg"/>
</dbReference>
<evidence type="ECO:0000313" key="5">
    <source>
        <dbReference type="Proteomes" id="UP001550628"/>
    </source>
</evidence>
<evidence type="ECO:0000313" key="4">
    <source>
        <dbReference type="EMBL" id="MEU1953039.1"/>
    </source>
</evidence>
<reference evidence="4 5" key="1">
    <citation type="submission" date="2024-06" db="EMBL/GenBank/DDBJ databases">
        <title>The Natural Products Discovery Center: Release of the First 8490 Sequenced Strains for Exploring Actinobacteria Biosynthetic Diversity.</title>
        <authorList>
            <person name="Kalkreuter E."/>
            <person name="Kautsar S.A."/>
            <person name="Yang D."/>
            <person name="Bader C.D."/>
            <person name="Teijaro C.N."/>
            <person name="Fluegel L."/>
            <person name="Davis C.M."/>
            <person name="Simpson J.R."/>
            <person name="Lauterbach L."/>
            <person name="Steele A.D."/>
            <person name="Gui C."/>
            <person name="Meng S."/>
            <person name="Li G."/>
            <person name="Viehrig K."/>
            <person name="Ye F."/>
            <person name="Su P."/>
            <person name="Kiefer A.F."/>
            <person name="Nichols A."/>
            <person name="Cepeda A.J."/>
            <person name="Yan W."/>
            <person name="Fan B."/>
            <person name="Jiang Y."/>
            <person name="Adhikari A."/>
            <person name="Zheng C.-J."/>
            <person name="Schuster L."/>
            <person name="Cowan T.M."/>
            <person name="Smanski M.J."/>
            <person name="Chevrette M.G."/>
            <person name="De Carvalho L.P.S."/>
            <person name="Shen B."/>
        </authorList>
    </citation>
    <scope>NUCLEOTIDE SEQUENCE [LARGE SCALE GENOMIC DNA]</scope>
    <source>
        <strain evidence="4 5">NPDC019708</strain>
    </source>
</reference>
<dbReference type="InterPro" id="IPR009057">
    <property type="entry name" value="Homeodomain-like_sf"/>
</dbReference>
<comment type="caution">
    <text evidence="4">The sequence shown here is derived from an EMBL/GenBank/DDBJ whole genome shotgun (WGS) entry which is preliminary data.</text>
</comment>
<dbReference type="EMBL" id="JBEYBF010000008">
    <property type="protein sequence ID" value="MEU1953039.1"/>
    <property type="molecule type" value="Genomic_DNA"/>
</dbReference>
<organism evidence="4 5">
    <name type="scientific">Nocardia rhamnosiphila</name>
    <dbReference type="NCBI Taxonomy" id="426716"/>
    <lineage>
        <taxon>Bacteria</taxon>
        <taxon>Bacillati</taxon>
        <taxon>Actinomycetota</taxon>
        <taxon>Actinomycetes</taxon>
        <taxon>Mycobacteriales</taxon>
        <taxon>Nocardiaceae</taxon>
        <taxon>Nocardia</taxon>
    </lineage>
</organism>
<feature type="domain" description="HTH tetR-type" evidence="3">
    <location>
        <begin position="6"/>
        <end position="66"/>
    </location>
</feature>
<evidence type="ECO:0000259" key="3">
    <source>
        <dbReference type="PROSITE" id="PS50977"/>
    </source>
</evidence>
<dbReference type="Pfam" id="PF00440">
    <property type="entry name" value="TetR_N"/>
    <property type="match status" value="1"/>
</dbReference>
<evidence type="ECO:0000256" key="1">
    <source>
        <dbReference type="ARBA" id="ARBA00023125"/>
    </source>
</evidence>
<accession>A0ABV2WQ74</accession>
<dbReference type="PROSITE" id="PS50977">
    <property type="entry name" value="HTH_TETR_2"/>
    <property type="match status" value="1"/>
</dbReference>
<name>A0ABV2WQ74_9NOCA</name>